<proteinExistence type="predicted"/>
<feature type="compositionally biased region" description="Basic and acidic residues" evidence="1">
    <location>
        <begin position="95"/>
        <end position="115"/>
    </location>
</feature>
<evidence type="ECO:0000313" key="3">
    <source>
        <dbReference type="Proteomes" id="UP001153328"/>
    </source>
</evidence>
<dbReference type="Proteomes" id="UP001153328">
    <property type="component" value="Unassembled WGS sequence"/>
</dbReference>
<dbReference type="AlphaFoldDB" id="A0A9W4H663"/>
<evidence type="ECO:0000256" key="1">
    <source>
        <dbReference type="SAM" id="MobiDB-lite"/>
    </source>
</evidence>
<accession>A0A9W4H663</accession>
<dbReference type="EMBL" id="CAJVAX010000020">
    <property type="protein sequence ID" value="CAG7654752.1"/>
    <property type="molecule type" value="Genomic_DNA"/>
</dbReference>
<gene>
    <name evidence="2" type="ORF">SBRY_60583</name>
</gene>
<name>A0A9W4H663_9ACTN</name>
<organism evidence="2 3">
    <name type="scientific">Actinacidiphila bryophytorum</name>
    <dbReference type="NCBI Taxonomy" id="1436133"/>
    <lineage>
        <taxon>Bacteria</taxon>
        <taxon>Bacillati</taxon>
        <taxon>Actinomycetota</taxon>
        <taxon>Actinomycetes</taxon>
        <taxon>Kitasatosporales</taxon>
        <taxon>Streptomycetaceae</taxon>
        <taxon>Actinacidiphila</taxon>
    </lineage>
</organism>
<evidence type="ECO:0000313" key="2">
    <source>
        <dbReference type="EMBL" id="CAG7654752.1"/>
    </source>
</evidence>
<feature type="compositionally biased region" description="Basic and acidic residues" evidence="1">
    <location>
        <begin position="67"/>
        <end position="85"/>
    </location>
</feature>
<keyword evidence="3" id="KW-1185">Reference proteome</keyword>
<feature type="compositionally biased region" description="Basic residues" evidence="1">
    <location>
        <begin position="25"/>
        <end position="37"/>
    </location>
</feature>
<protein>
    <submittedName>
        <fullName evidence="2">Uncharacterized protein</fullName>
    </submittedName>
</protein>
<comment type="caution">
    <text evidence="2">The sequence shown here is derived from an EMBL/GenBank/DDBJ whole genome shotgun (WGS) entry which is preliminary data.</text>
</comment>
<feature type="region of interest" description="Disordered" evidence="1">
    <location>
        <begin position="16"/>
        <end position="146"/>
    </location>
</feature>
<sequence>MARGEPAALLLGLLRRFQRREGADRRRRHPQRLRPHQRPGAARPDGAVRRERPGGHRGARAVRRHRDRADGHHDAGDGRLRHDDGDPQDAAVRGAADHRADREGHEGRPGEEHRVGSVGLCRQTGGHRPPADADGGVDARPLTKKS</sequence>
<reference evidence="2" key="1">
    <citation type="submission" date="2021-06" db="EMBL/GenBank/DDBJ databases">
        <authorList>
            <person name="Arsene-Ploetze F."/>
        </authorList>
    </citation>
    <scope>NUCLEOTIDE SEQUENCE</scope>
    <source>
        <strain evidence="2">SBRY1</strain>
    </source>
</reference>
<feature type="compositionally biased region" description="Basic residues" evidence="1">
    <location>
        <begin position="55"/>
        <end position="66"/>
    </location>
</feature>